<feature type="transmembrane region" description="Helical" evidence="6">
    <location>
        <begin position="51"/>
        <end position="72"/>
    </location>
</feature>
<keyword evidence="3 6" id="KW-0812">Transmembrane</keyword>
<evidence type="ECO:0000256" key="4">
    <source>
        <dbReference type="ARBA" id="ARBA00022989"/>
    </source>
</evidence>
<keyword evidence="4 6" id="KW-1133">Transmembrane helix</keyword>
<evidence type="ECO:0000256" key="6">
    <source>
        <dbReference type="SAM" id="Phobius"/>
    </source>
</evidence>
<evidence type="ECO:0000256" key="2">
    <source>
        <dbReference type="ARBA" id="ARBA00006843"/>
    </source>
</evidence>
<evidence type="ECO:0000313" key="7">
    <source>
        <dbReference type="Ensembl" id="ENSLLTP00000022560.1"/>
    </source>
</evidence>
<dbReference type="Pfam" id="PF04505">
    <property type="entry name" value="CD225"/>
    <property type="match status" value="1"/>
</dbReference>
<dbReference type="GO" id="GO:0016020">
    <property type="term" value="C:membrane"/>
    <property type="evidence" value="ECO:0007669"/>
    <property type="project" value="UniProtKB-SubCell"/>
</dbReference>
<evidence type="ECO:0000256" key="3">
    <source>
        <dbReference type="ARBA" id="ARBA00022692"/>
    </source>
</evidence>
<dbReference type="InterPro" id="IPR007593">
    <property type="entry name" value="CD225/Dispanin_fam"/>
</dbReference>
<feature type="transmembrane region" description="Helical" evidence="6">
    <location>
        <begin position="93"/>
        <end position="126"/>
    </location>
</feature>
<sequence length="131" mass="14804">MSCLTSQDRSVLAEKHTHTHTQIHTQRERINTTLVRFSFTLYKEYIPLYLFHPYIFSSFLVLLFLSSSASTLTQDANQRGDIASAKRYSRLALILDHTALGLGIALVVLTIIILVIFFTSAAHVILNDFCS</sequence>
<keyword evidence="8" id="KW-1185">Reference proteome</keyword>
<dbReference type="AlphaFoldDB" id="A0A8C5STA3"/>
<dbReference type="Ensembl" id="ENSLLTT00000023398.1">
    <property type="protein sequence ID" value="ENSLLTP00000022560.1"/>
    <property type="gene ID" value="ENSLLTG00000016770.1"/>
</dbReference>
<reference evidence="7" key="2">
    <citation type="submission" date="2025-09" db="UniProtKB">
        <authorList>
            <consortium name="Ensembl"/>
        </authorList>
    </citation>
    <scope>IDENTIFICATION</scope>
</reference>
<evidence type="ECO:0000256" key="5">
    <source>
        <dbReference type="ARBA" id="ARBA00023136"/>
    </source>
</evidence>
<protein>
    <submittedName>
        <fullName evidence="7">Uncharacterized protein</fullName>
    </submittedName>
</protein>
<evidence type="ECO:0000256" key="1">
    <source>
        <dbReference type="ARBA" id="ARBA00004370"/>
    </source>
</evidence>
<comment type="similarity">
    <text evidence="2">Belongs to the CD225/Dispanin family.</text>
</comment>
<accession>A0A8C5STA3</accession>
<proteinExistence type="inferred from homology"/>
<name>A0A8C5STA3_LATLA</name>
<organism evidence="7 8">
    <name type="scientific">Laticauda laticaudata</name>
    <name type="common">Blue-ringed sea krait</name>
    <name type="synonym">Blue-lipped sea krait</name>
    <dbReference type="NCBI Taxonomy" id="8630"/>
    <lineage>
        <taxon>Eukaryota</taxon>
        <taxon>Metazoa</taxon>
        <taxon>Chordata</taxon>
        <taxon>Craniata</taxon>
        <taxon>Vertebrata</taxon>
        <taxon>Euteleostomi</taxon>
        <taxon>Lepidosauria</taxon>
        <taxon>Squamata</taxon>
        <taxon>Bifurcata</taxon>
        <taxon>Unidentata</taxon>
        <taxon>Episquamata</taxon>
        <taxon>Toxicofera</taxon>
        <taxon>Serpentes</taxon>
        <taxon>Colubroidea</taxon>
        <taxon>Elapidae</taxon>
        <taxon>Laticaudinae</taxon>
        <taxon>Laticauda</taxon>
    </lineage>
</organism>
<comment type="subcellular location">
    <subcellularLocation>
        <location evidence="1">Membrane</location>
    </subcellularLocation>
</comment>
<reference evidence="7" key="1">
    <citation type="submission" date="2025-08" db="UniProtKB">
        <authorList>
            <consortium name="Ensembl"/>
        </authorList>
    </citation>
    <scope>IDENTIFICATION</scope>
</reference>
<evidence type="ECO:0000313" key="8">
    <source>
        <dbReference type="Proteomes" id="UP000694406"/>
    </source>
</evidence>
<dbReference type="Proteomes" id="UP000694406">
    <property type="component" value="Unplaced"/>
</dbReference>
<keyword evidence="5 6" id="KW-0472">Membrane</keyword>